<dbReference type="InterPro" id="IPR035986">
    <property type="entry name" value="PKD_dom_sf"/>
</dbReference>
<dbReference type="SUPFAM" id="SSF49899">
    <property type="entry name" value="Concanavalin A-like lectins/glucanases"/>
    <property type="match status" value="1"/>
</dbReference>
<organism evidence="1 2">
    <name type="scientific">Rotaria magnacalcarata</name>
    <dbReference type="NCBI Taxonomy" id="392030"/>
    <lineage>
        <taxon>Eukaryota</taxon>
        <taxon>Metazoa</taxon>
        <taxon>Spiralia</taxon>
        <taxon>Gnathifera</taxon>
        <taxon>Rotifera</taxon>
        <taxon>Eurotatoria</taxon>
        <taxon>Bdelloidea</taxon>
        <taxon>Philodinida</taxon>
        <taxon>Philodinidae</taxon>
        <taxon>Rotaria</taxon>
    </lineage>
</organism>
<reference evidence="1" key="1">
    <citation type="submission" date="2021-02" db="EMBL/GenBank/DDBJ databases">
        <authorList>
            <person name="Nowell W R."/>
        </authorList>
    </citation>
    <scope>NUCLEOTIDE SEQUENCE</scope>
</reference>
<accession>A0A8S2LVP2</accession>
<sequence>MNILSTEFLIIHHKIYFKLDGKNFLNRSILSLDSKDYYHVSNYEFKCVRQLAICSSHGWSLKLQLRLNEFQSRGREHKYLLFSTGAHESHGDGILIYLYQLKNVAYLEFGLKEFVDDQFAFYWQIEVDLEINKWVEIVITVEKHTMSAGQHFQMKVFFDGYLYKETEIENYKEISIFRYKQIHPKAAVIYGNNSGLAMIDNIIYYERILSDEDIANGSKKVNFRADYRRMVNDEMSEYRTVYVDVVYVKTDLPLKSIHLSPDNRDGHPYQNFTVQTYGSIPINCTIDFDDGNRETNVTNRHQYYTAYFSKNYTRYGQYNISTQCYNELSVNTARIIRTVRRENMNKKMIIHKNLAETSEATRFYLTSREDYACQHASYLRLRNPITNETMKLIQRKKILEVIPDK</sequence>
<gene>
    <name evidence="1" type="ORF">SMN809_LOCUS7581</name>
</gene>
<proteinExistence type="predicted"/>
<dbReference type="EMBL" id="CAJOBI010002225">
    <property type="protein sequence ID" value="CAF3919328.1"/>
    <property type="molecule type" value="Genomic_DNA"/>
</dbReference>
<dbReference type="AlphaFoldDB" id="A0A8S2LVP2"/>
<dbReference type="Proteomes" id="UP000676336">
    <property type="component" value="Unassembled WGS sequence"/>
</dbReference>
<name>A0A8S2LVP2_9BILA</name>
<dbReference type="InterPro" id="IPR013320">
    <property type="entry name" value="ConA-like_dom_sf"/>
</dbReference>
<evidence type="ECO:0000313" key="1">
    <source>
        <dbReference type="EMBL" id="CAF3919328.1"/>
    </source>
</evidence>
<comment type="caution">
    <text evidence="1">The sequence shown here is derived from an EMBL/GenBank/DDBJ whole genome shotgun (WGS) entry which is preliminary data.</text>
</comment>
<dbReference type="SUPFAM" id="SSF49299">
    <property type="entry name" value="PKD domain"/>
    <property type="match status" value="1"/>
</dbReference>
<evidence type="ECO:0000313" key="2">
    <source>
        <dbReference type="Proteomes" id="UP000676336"/>
    </source>
</evidence>
<protein>
    <submittedName>
        <fullName evidence="1">Uncharacterized protein</fullName>
    </submittedName>
</protein>
<feature type="non-terminal residue" evidence="1">
    <location>
        <position position="1"/>
    </location>
</feature>